<dbReference type="AlphaFoldDB" id="A0A0C1MUX2"/>
<name>A0A0C1MUX2_9RICK</name>
<evidence type="ECO:0000313" key="2">
    <source>
        <dbReference type="EMBL" id="KIE05907.1"/>
    </source>
</evidence>
<feature type="transmembrane region" description="Helical" evidence="1">
    <location>
        <begin position="12"/>
        <end position="32"/>
    </location>
</feature>
<reference evidence="2 3" key="1">
    <citation type="submission" date="2014-11" db="EMBL/GenBank/DDBJ databases">
        <title>A Rickettsiales Symbiont of Amoebae With Ancient Features.</title>
        <authorList>
            <person name="Schulz F."/>
            <person name="Martijn J."/>
            <person name="Wascher F."/>
            <person name="Kostanjsek R."/>
            <person name="Ettema T.J."/>
            <person name="Horn M."/>
        </authorList>
    </citation>
    <scope>NUCLEOTIDE SEQUENCE [LARGE SCALE GENOMIC DNA]</scope>
    <source>
        <strain evidence="2 3">UWC36</strain>
    </source>
</reference>
<dbReference type="STRING" id="86105.NF27_CG00870"/>
<keyword evidence="3" id="KW-1185">Reference proteome</keyword>
<keyword evidence="1" id="KW-1133">Transmembrane helix</keyword>
<evidence type="ECO:0000313" key="3">
    <source>
        <dbReference type="Proteomes" id="UP000031258"/>
    </source>
</evidence>
<evidence type="ECO:0000256" key="1">
    <source>
        <dbReference type="SAM" id="Phobius"/>
    </source>
</evidence>
<protein>
    <submittedName>
        <fullName evidence="2">Uncharacterized protein</fullName>
    </submittedName>
</protein>
<accession>A0A0C1MUX2</accession>
<keyword evidence="1" id="KW-0472">Membrane</keyword>
<gene>
    <name evidence="2" type="ORF">NF27_CG00870</name>
</gene>
<comment type="caution">
    <text evidence="2">The sequence shown here is derived from an EMBL/GenBank/DDBJ whole genome shotgun (WGS) entry which is preliminary data.</text>
</comment>
<dbReference type="Proteomes" id="UP000031258">
    <property type="component" value="Unassembled WGS sequence"/>
</dbReference>
<organism evidence="2 3">
    <name type="scientific">Candidatus Jidaibacter acanthamoebae</name>
    <dbReference type="NCBI Taxonomy" id="86105"/>
    <lineage>
        <taxon>Bacteria</taxon>
        <taxon>Pseudomonadati</taxon>
        <taxon>Pseudomonadota</taxon>
        <taxon>Alphaproteobacteria</taxon>
        <taxon>Rickettsiales</taxon>
        <taxon>Candidatus Midichloriaceae</taxon>
        <taxon>Candidatus Jidaibacter</taxon>
    </lineage>
</organism>
<sequence>MIFQRNNFNMKKNFYIGILIVILLGVQVGFWAKTHKITPLLGIVPKVPSICDAKISALGDEQFYFRFLALYIQNAGDTFGRFTALKDYDYKALSEWFMLLDKLDSKSNFVPAIASYYYSNTQRVEDNRYIVDYLESNYDYNPTEKWWWLSQAVIISNNKLKDKPLALRLAYKLSSTPNDKMPSWAQQMPAFILEQMGEFEQALIIIKDLAEKHDNYSEGEMNFMNYFIRDRLGFLNERIGKR</sequence>
<dbReference type="EMBL" id="JSWE01000058">
    <property type="protein sequence ID" value="KIE05907.1"/>
    <property type="molecule type" value="Genomic_DNA"/>
</dbReference>
<keyword evidence="1" id="KW-0812">Transmembrane</keyword>
<proteinExistence type="predicted"/>